<protein>
    <submittedName>
        <fullName evidence="1">Uncharacterized protein</fullName>
    </submittedName>
</protein>
<comment type="caution">
    <text evidence="1">The sequence shown here is derived from an EMBL/GenBank/DDBJ whole genome shotgun (WGS) entry which is preliminary data.</text>
</comment>
<accession>A0A7J9NWN0</accession>
<gene>
    <name evidence="1" type="ORF">HNP86_001576</name>
</gene>
<name>A0A7J9NWN0_METMI</name>
<evidence type="ECO:0000313" key="2">
    <source>
        <dbReference type="Proteomes" id="UP000564425"/>
    </source>
</evidence>
<dbReference type="RefSeq" id="WP_181501251.1">
    <property type="nucleotide sequence ID" value="NZ_JACDUH010000002.1"/>
</dbReference>
<proteinExistence type="predicted"/>
<dbReference type="EMBL" id="JACDUH010000002">
    <property type="protein sequence ID" value="MBA2851423.1"/>
    <property type="molecule type" value="Genomic_DNA"/>
</dbReference>
<dbReference type="Proteomes" id="UP000564425">
    <property type="component" value="Unassembled WGS sequence"/>
</dbReference>
<dbReference type="AlphaFoldDB" id="A0A7J9NWN0"/>
<evidence type="ECO:0000313" key="1">
    <source>
        <dbReference type="EMBL" id="MBA2851423.1"/>
    </source>
</evidence>
<organism evidence="1 2">
    <name type="scientific">Methanococcus maripaludis</name>
    <name type="common">Methanococcus deltae</name>
    <dbReference type="NCBI Taxonomy" id="39152"/>
    <lineage>
        <taxon>Archaea</taxon>
        <taxon>Methanobacteriati</taxon>
        <taxon>Methanobacteriota</taxon>
        <taxon>Methanomada group</taxon>
        <taxon>Methanococci</taxon>
        <taxon>Methanococcales</taxon>
        <taxon>Methanococcaceae</taxon>
        <taxon>Methanococcus</taxon>
    </lineage>
</organism>
<sequence length="129" mass="14419">MKYNGTFEEDEIIKNNAEELVNVNIIGKNGPLLNGHLKIICDIIDSKKDVYGILKEYGLPVTTPNIFTAVASRNPDEATINKLAKIDNKNVGGVNQDLLNGLKSIPEYNEIIDFYLDEVIAWDINLTKK</sequence>
<reference evidence="1 2" key="1">
    <citation type="submission" date="2020-07" db="EMBL/GenBank/DDBJ databases">
        <title>Genomic Encyclopedia of Type Strains, Phase IV (KMG-V): Genome sequencing to study the core and pangenomes of soil and plant-associated prokaryotes.</title>
        <authorList>
            <person name="Whitman W."/>
        </authorList>
    </citation>
    <scope>NUCLEOTIDE SEQUENCE [LARGE SCALE GENOMIC DNA]</scope>
    <source>
        <strain evidence="1 2">A1</strain>
    </source>
</reference>